<evidence type="ECO:0000313" key="2">
    <source>
        <dbReference type="Proteomes" id="UP001360560"/>
    </source>
</evidence>
<gene>
    <name evidence="1" type="ORF">DASC09_060610</name>
</gene>
<accession>A0AAV5QWB0</accession>
<name>A0AAV5QWB0_9ASCO</name>
<dbReference type="InterPro" id="IPR016024">
    <property type="entry name" value="ARM-type_fold"/>
</dbReference>
<comment type="caution">
    <text evidence="1">The sequence shown here is derived from an EMBL/GenBank/DDBJ whole genome shotgun (WGS) entry which is preliminary data.</text>
</comment>
<dbReference type="InterPro" id="IPR011989">
    <property type="entry name" value="ARM-like"/>
</dbReference>
<evidence type="ECO:0000313" key="1">
    <source>
        <dbReference type="EMBL" id="GMM38722.1"/>
    </source>
</evidence>
<keyword evidence="2" id="KW-1185">Reference proteome</keyword>
<sequence length="558" mass="64473">MEIIVHHSVLIPCESYCPFDDAYLHNLLQCLDNNESYSVITKSLTALNKIIQSTKENIIALIHHHFNAIFDKLMGLLAQPSLNANLELVLRNISELISKVNSHPIFKNCREYTKTKISDTTPLLIDSLKITASMESSAMKFHSILVLCEISKSGIRYFGENLENLKSIILENMKLSVEKLRDGDHQEAQYYSILHNSLSFWNGVDQRDLTTRVEIVCVLQSMLDLHLTRLDIPMIKLLYKLYLSMEDLQGKNVIIQNPQLMKYCKKLIYMSSSHEVVKLSIVIEFMHSIVYDYGIFELQKLNLVDISFILIQILTERLANDATLEKNIGIKYNIMGIMGKLMLVDDELFNYLVDDPLLIKMLIDEFLTVNNLKFQQCIAYFLNNLLLSTGTRRFKKCHKFQDFIYIDELSSILSKLNTVLATNDKICHNPDTTESQKNIINLIKVSIFQIFQLLIQHSTPFDKLQIIQYHCFDNLMAVLDGPTNENNQSKLVRISLKSIEQLLEEYIWLIHGDFGGDVRYRVKVPTITHVVKSLLHQYHATSSEEIRNLVRSIMFRLS</sequence>
<organism evidence="1 2">
    <name type="scientific">Saccharomycopsis crataegensis</name>
    <dbReference type="NCBI Taxonomy" id="43959"/>
    <lineage>
        <taxon>Eukaryota</taxon>
        <taxon>Fungi</taxon>
        <taxon>Dikarya</taxon>
        <taxon>Ascomycota</taxon>
        <taxon>Saccharomycotina</taxon>
        <taxon>Saccharomycetes</taxon>
        <taxon>Saccharomycopsidaceae</taxon>
        <taxon>Saccharomycopsis</taxon>
    </lineage>
</organism>
<protein>
    <submittedName>
        <fullName evidence="1">Uncharacterized protein</fullName>
    </submittedName>
</protein>
<dbReference type="EMBL" id="BTFZ01000020">
    <property type="protein sequence ID" value="GMM38722.1"/>
    <property type="molecule type" value="Genomic_DNA"/>
</dbReference>
<proteinExistence type="predicted"/>
<dbReference type="Proteomes" id="UP001360560">
    <property type="component" value="Unassembled WGS sequence"/>
</dbReference>
<dbReference type="SUPFAM" id="SSF48371">
    <property type="entry name" value="ARM repeat"/>
    <property type="match status" value="1"/>
</dbReference>
<dbReference type="GeneID" id="90076710"/>
<reference evidence="1 2" key="1">
    <citation type="journal article" date="2023" name="Elife">
        <title>Identification of key yeast species and microbe-microbe interactions impacting larval growth of Drosophila in the wild.</title>
        <authorList>
            <person name="Mure A."/>
            <person name="Sugiura Y."/>
            <person name="Maeda R."/>
            <person name="Honda K."/>
            <person name="Sakurai N."/>
            <person name="Takahashi Y."/>
            <person name="Watada M."/>
            <person name="Katoh T."/>
            <person name="Gotoh A."/>
            <person name="Gotoh Y."/>
            <person name="Taniguchi I."/>
            <person name="Nakamura K."/>
            <person name="Hayashi T."/>
            <person name="Katayama T."/>
            <person name="Uemura T."/>
            <person name="Hattori Y."/>
        </authorList>
    </citation>
    <scope>NUCLEOTIDE SEQUENCE [LARGE SCALE GENOMIC DNA]</scope>
    <source>
        <strain evidence="1 2">SC-9</strain>
    </source>
</reference>
<dbReference type="RefSeq" id="XP_064855717.1">
    <property type="nucleotide sequence ID" value="XM_064999645.1"/>
</dbReference>
<dbReference type="Gene3D" id="1.25.10.10">
    <property type="entry name" value="Leucine-rich Repeat Variant"/>
    <property type="match status" value="1"/>
</dbReference>
<dbReference type="AlphaFoldDB" id="A0AAV5QWB0"/>